<dbReference type="Gene3D" id="3.30.70.250">
    <property type="entry name" value="Malonyl-CoA ACP transacylase, ACP-binding"/>
    <property type="match status" value="1"/>
</dbReference>
<dbReference type="NCBIfam" id="TIGR00128">
    <property type="entry name" value="fabD"/>
    <property type="match status" value="1"/>
</dbReference>
<dbReference type="PIRSF" id="PIRSF000446">
    <property type="entry name" value="Mct"/>
    <property type="match status" value="1"/>
</dbReference>
<evidence type="ECO:0000256" key="1">
    <source>
        <dbReference type="ARBA" id="ARBA00022679"/>
    </source>
</evidence>
<accession>R7RU15</accession>
<sequence length="308" mass="34175">MKIAYLFSGQGSQYLNMGRELYELKEAREVFEIVNGSVDIDVAKLCFEEQDNINKTEYAQIAIFTVSMAALNILKSKGIDVDAGIGLSLGEYSALCFADSFTLEDGAKLVRKRGEIMGRCAQKVKGTMAAIVGLEDGLVEDICKKAEDVGFVKPANYNCPKQVVIAGEEEAVLKAMNMAEDLGAKAVKLNVSGAFHTQMLKDASEEFYSILKEIDIKMPNKKVVSNLNGDYYKKDDDIREMLKMQMVSPVYFEKGVKRLIEDGYDTFIELGPSKVLSGFVKKIDRKLTTLNVEDLKSLEKTLEYIGGK</sequence>
<name>R7RU15_9CLOT</name>
<dbReference type="InterPro" id="IPR050858">
    <property type="entry name" value="Mal-CoA-ACP_Trans/PKS_FabD"/>
</dbReference>
<dbReference type="Gene3D" id="3.40.366.10">
    <property type="entry name" value="Malonyl-Coenzyme A Acyl Carrier Protein, domain 2"/>
    <property type="match status" value="1"/>
</dbReference>
<dbReference type="InterPro" id="IPR004410">
    <property type="entry name" value="Malonyl_CoA-ACP_transAc_FabD"/>
</dbReference>
<dbReference type="AlphaFoldDB" id="R7RU15"/>
<dbReference type="InterPro" id="IPR024925">
    <property type="entry name" value="Malonyl_CoA-ACP_transAc"/>
</dbReference>
<dbReference type="SUPFAM" id="SSF55048">
    <property type="entry name" value="Probable ACP-binding domain of malonyl-CoA ACP transacylase"/>
    <property type="match status" value="1"/>
</dbReference>
<protein>
    <recommendedName>
        <fullName evidence="4">Malonyl CoA-acyl carrier protein transacylase</fullName>
        <ecNumber evidence="4">2.3.1.39</ecNumber>
    </recommendedName>
</protein>
<evidence type="ECO:0000256" key="2">
    <source>
        <dbReference type="ARBA" id="ARBA00023315"/>
    </source>
</evidence>
<dbReference type="InterPro" id="IPR016035">
    <property type="entry name" value="Acyl_Trfase/lysoPLipase"/>
</dbReference>
<dbReference type="eggNOG" id="COG0331">
    <property type="taxonomic scope" value="Bacteria"/>
</dbReference>
<comment type="catalytic activity">
    <reaction evidence="3 4">
        <text>holo-[ACP] + malonyl-CoA = malonyl-[ACP] + CoA</text>
        <dbReference type="Rhea" id="RHEA:41792"/>
        <dbReference type="Rhea" id="RHEA-COMP:9623"/>
        <dbReference type="Rhea" id="RHEA-COMP:9685"/>
        <dbReference type="ChEBI" id="CHEBI:57287"/>
        <dbReference type="ChEBI" id="CHEBI:57384"/>
        <dbReference type="ChEBI" id="CHEBI:64479"/>
        <dbReference type="ChEBI" id="CHEBI:78449"/>
        <dbReference type="EC" id="2.3.1.39"/>
    </reaction>
</comment>
<evidence type="ECO:0000259" key="6">
    <source>
        <dbReference type="SMART" id="SM00827"/>
    </source>
</evidence>
<dbReference type="InterPro" id="IPR001227">
    <property type="entry name" value="Ac_transferase_dom_sf"/>
</dbReference>
<dbReference type="SUPFAM" id="SSF52151">
    <property type="entry name" value="FabD/lysophospholipase-like"/>
    <property type="match status" value="1"/>
</dbReference>
<dbReference type="InterPro" id="IPR014043">
    <property type="entry name" value="Acyl_transferase_dom"/>
</dbReference>
<reference evidence="7" key="1">
    <citation type="submission" date="2013-03" db="EMBL/GenBank/DDBJ databases">
        <title>Draft genome sequence of the hydrogen-ethanol-producing anaerobic alkalithermophilic Caloramator celere.</title>
        <authorList>
            <person name="Ciranna A."/>
            <person name="Larjo A."/>
            <person name="Kivisto A."/>
            <person name="Santala V."/>
            <person name="Roos C."/>
            <person name="Karp M."/>
        </authorList>
    </citation>
    <scope>NUCLEOTIDE SEQUENCE [LARGE SCALE GENOMIC DNA]</scope>
    <source>
        <strain evidence="7">DSM 8682</strain>
    </source>
</reference>
<comment type="caution">
    <text evidence="7">The sequence shown here is derived from an EMBL/GenBank/DDBJ whole genome shotgun (WGS) entry which is preliminary data.</text>
</comment>
<feature type="active site" evidence="5">
    <location>
        <position position="196"/>
    </location>
</feature>
<dbReference type="EC" id="2.3.1.39" evidence="4"/>
<dbReference type="OrthoDB" id="9805460at2"/>
<organism evidence="7 8">
    <name type="scientific">Thermobrachium celere DSM 8682</name>
    <dbReference type="NCBI Taxonomy" id="941824"/>
    <lineage>
        <taxon>Bacteria</taxon>
        <taxon>Bacillati</taxon>
        <taxon>Bacillota</taxon>
        <taxon>Clostridia</taxon>
        <taxon>Eubacteriales</taxon>
        <taxon>Clostridiaceae</taxon>
        <taxon>Thermobrachium</taxon>
    </lineage>
</organism>
<feature type="domain" description="Malonyl-CoA:ACP transacylase (MAT)" evidence="6">
    <location>
        <begin position="6"/>
        <end position="292"/>
    </location>
</feature>
<dbReference type="PANTHER" id="PTHR42681">
    <property type="entry name" value="MALONYL-COA-ACYL CARRIER PROTEIN TRANSACYLASE, MITOCHONDRIAL"/>
    <property type="match status" value="1"/>
</dbReference>
<proteinExistence type="inferred from homology"/>
<dbReference type="InterPro" id="IPR016036">
    <property type="entry name" value="Malonyl_transacylase_ACP-bd"/>
</dbReference>
<dbReference type="Proteomes" id="UP000014923">
    <property type="component" value="Unassembled WGS sequence"/>
</dbReference>
<comment type="similarity">
    <text evidence="4">Belongs to the fabD family.</text>
</comment>
<dbReference type="GO" id="GO:0005829">
    <property type="term" value="C:cytosol"/>
    <property type="evidence" value="ECO:0007669"/>
    <property type="project" value="TreeGrafter"/>
</dbReference>
<evidence type="ECO:0000256" key="3">
    <source>
        <dbReference type="ARBA" id="ARBA00048462"/>
    </source>
</evidence>
<keyword evidence="1 4" id="KW-0808">Transferase</keyword>
<dbReference type="RefSeq" id="WP_018663611.1">
    <property type="nucleotide sequence ID" value="NZ_HF952018.1"/>
</dbReference>
<dbReference type="GO" id="GO:0004314">
    <property type="term" value="F:[acyl-carrier-protein] S-malonyltransferase activity"/>
    <property type="evidence" value="ECO:0007669"/>
    <property type="project" value="UniProtKB-EC"/>
</dbReference>
<keyword evidence="8" id="KW-1185">Reference proteome</keyword>
<dbReference type="GO" id="GO:0006633">
    <property type="term" value="P:fatty acid biosynthetic process"/>
    <property type="evidence" value="ECO:0007669"/>
    <property type="project" value="TreeGrafter"/>
</dbReference>
<dbReference type="FunFam" id="3.30.70.250:FF:000001">
    <property type="entry name" value="Malonyl CoA-acyl carrier protein transacylase"/>
    <property type="match status" value="1"/>
</dbReference>
<dbReference type="SMART" id="SM00827">
    <property type="entry name" value="PKS_AT"/>
    <property type="match status" value="1"/>
</dbReference>
<dbReference type="EMBL" id="CAVN010000101">
    <property type="protein sequence ID" value="CDF58828.1"/>
    <property type="molecule type" value="Genomic_DNA"/>
</dbReference>
<evidence type="ECO:0000313" key="8">
    <source>
        <dbReference type="Proteomes" id="UP000014923"/>
    </source>
</evidence>
<feature type="active site" evidence="5">
    <location>
        <position position="88"/>
    </location>
</feature>
<evidence type="ECO:0000313" key="7">
    <source>
        <dbReference type="EMBL" id="CDF58828.1"/>
    </source>
</evidence>
<dbReference type="PANTHER" id="PTHR42681:SF1">
    <property type="entry name" value="MALONYL-COA-ACYL CARRIER PROTEIN TRANSACYLASE, MITOCHONDRIAL"/>
    <property type="match status" value="1"/>
</dbReference>
<gene>
    <name evidence="7" type="ORF">TCEL_01047</name>
</gene>
<dbReference type="Pfam" id="PF00698">
    <property type="entry name" value="Acyl_transf_1"/>
    <property type="match status" value="1"/>
</dbReference>
<evidence type="ECO:0000256" key="4">
    <source>
        <dbReference type="PIRNR" id="PIRNR000446"/>
    </source>
</evidence>
<dbReference type="HOGENOM" id="CLU_030558_0_1_9"/>
<evidence type="ECO:0000256" key="5">
    <source>
        <dbReference type="PIRSR" id="PIRSR000446-1"/>
    </source>
</evidence>
<keyword evidence="2 4" id="KW-0012">Acyltransferase</keyword>